<keyword evidence="3" id="KW-1185">Reference proteome</keyword>
<reference evidence="2" key="2">
    <citation type="submission" date="2020-06" db="EMBL/GenBank/DDBJ databases">
        <title>Helianthus annuus Genome sequencing and assembly Release 2.</title>
        <authorList>
            <person name="Gouzy J."/>
            <person name="Langlade N."/>
            <person name="Munos S."/>
        </authorList>
    </citation>
    <scope>NUCLEOTIDE SEQUENCE</scope>
    <source>
        <tissue evidence="2">Leaves</tissue>
    </source>
</reference>
<dbReference type="AlphaFoldDB" id="A0A9K3NZ55"/>
<proteinExistence type="predicted"/>
<name>A0A9K3NZ55_HELAN</name>
<protein>
    <submittedName>
        <fullName evidence="2">Uncharacterized protein</fullName>
    </submittedName>
</protein>
<organism evidence="2 3">
    <name type="scientific">Helianthus annuus</name>
    <name type="common">Common sunflower</name>
    <dbReference type="NCBI Taxonomy" id="4232"/>
    <lineage>
        <taxon>Eukaryota</taxon>
        <taxon>Viridiplantae</taxon>
        <taxon>Streptophyta</taxon>
        <taxon>Embryophyta</taxon>
        <taxon>Tracheophyta</taxon>
        <taxon>Spermatophyta</taxon>
        <taxon>Magnoliopsida</taxon>
        <taxon>eudicotyledons</taxon>
        <taxon>Gunneridae</taxon>
        <taxon>Pentapetalae</taxon>
        <taxon>asterids</taxon>
        <taxon>campanulids</taxon>
        <taxon>Asterales</taxon>
        <taxon>Asteraceae</taxon>
        <taxon>Asteroideae</taxon>
        <taxon>Heliantheae alliance</taxon>
        <taxon>Heliantheae</taxon>
        <taxon>Helianthus</taxon>
    </lineage>
</organism>
<gene>
    <name evidence="2" type="ORF">HanXRQr2_Chr02g0059321</name>
</gene>
<accession>A0A9K3NZ55</accession>
<evidence type="ECO:0000313" key="3">
    <source>
        <dbReference type="Proteomes" id="UP000215914"/>
    </source>
</evidence>
<reference evidence="2" key="1">
    <citation type="journal article" date="2017" name="Nature">
        <title>The sunflower genome provides insights into oil metabolism, flowering and Asterid evolution.</title>
        <authorList>
            <person name="Badouin H."/>
            <person name="Gouzy J."/>
            <person name="Grassa C.J."/>
            <person name="Murat F."/>
            <person name="Staton S.E."/>
            <person name="Cottret L."/>
            <person name="Lelandais-Briere C."/>
            <person name="Owens G.L."/>
            <person name="Carrere S."/>
            <person name="Mayjonade B."/>
            <person name="Legrand L."/>
            <person name="Gill N."/>
            <person name="Kane N.C."/>
            <person name="Bowers J.E."/>
            <person name="Hubner S."/>
            <person name="Bellec A."/>
            <person name="Berard A."/>
            <person name="Berges H."/>
            <person name="Blanchet N."/>
            <person name="Boniface M.C."/>
            <person name="Brunel D."/>
            <person name="Catrice O."/>
            <person name="Chaidir N."/>
            <person name="Claudel C."/>
            <person name="Donnadieu C."/>
            <person name="Faraut T."/>
            <person name="Fievet G."/>
            <person name="Helmstetter N."/>
            <person name="King M."/>
            <person name="Knapp S.J."/>
            <person name="Lai Z."/>
            <person name="Le Paslier M.C."/>
            <person name="Lippi Y."/>
            <person name="Lorenzon L."/>
            <person name="Mandel J.R."/>
            <person name="Marage G."/>
            <person name="Marchand G."/>
            <person name="Marquand E."/>
            <person name="Bret-Mestries E."/>
            <person name="Morien E."/>
            <person name="Nambeesan S."/>
            <person name="Nguyen T."/>
            <person name="Pegot-Espagnet P."/>
            <person name="Pouilly N."/>
            <person name="Raftis F."/>
            <person name="Sallet E."/>
            <person name="Schiex T."/>
            <person name="Thomas J."/>
            <person name="Vandecasteele C."/>
            <person name="Vares D."/>
            <person name="Vear F."/>
            <person name="Vautrin S."/>
            <person name="Crespi M."/>
            <person name="Mangin B."/>
            <person name="Burke J.M."/>
            <person name="Salse J."/>
            <person name="Munos S."/>
            <person name="Vincourt P."/>
            <person name="Rieseberg L.H."/>
            <person name="Langlade N.B."/>
        </authorList>
    </citation>
    <scope>NUCLEOTIDE SEQUENCE</scope>
    <source>
        <tissue evidence="2">Leaves</tissue>
    </source>
</reference>
<dbReference type="Proteomes" id="UP000215914">
    <property type="component" value="Unassembled WGS sequence"/>
</dbReference>
<evidence type="ECO:0000313" key="2">
    <source>
        <dbReference type="EMBL" id="KAF5817971.1"/>
    </source>
</evidence>
<sequence length="102" mass="11244">MFELGGAAYNSGRKDGYAKGKTFVLEGKPDNDFELFEEYCNGHYRSKRKEFGLLEFRLSKAIEKLSRKGVAVDVLRFILEGDDTDDSATTGGGAGTSGQRDH</sequence>
<dbReference type="EMBL" id="MNCJ02000317">
    <property type="protein sequence ID" value="KAF5817971.1"/>
    <property type="molecule type" value="Genomic_DNA"/>
</dbReference>
<dbReference type="Gramene" id="mRNA:HanXRQr2_Chr02g0059321">
    <property type="protein sequence ID" value="CDS:HanXRQr2_Chr02g0059321.1"/>
    <property type="gene ID" value="HanXRQr2_Chr02g0059321"/>
</dbReference>
<evidence type="ECO:0000256" key="1">
    <source>
        <dbReference type="SAM" id="MobiDB-lite"/>
    </source>
</evidence>
<feature type="region of interest" description="Disordered" evidence="1">
    <location>
        <begin position="82"/>
        <end position="102"/>
    </location>
</feature>
<comment type="caution">
    <text evidence="2">The sequence shown here is derived from an EMBL/GenBank/DDBJ whole genome shotgun (WGS) entry which is preliminary data.</text>
</comment>